<comment type="catalytic activity">
    <reaction evidence="5">
        <text>siroheme + 2 H(+) = 12,18-didecarboxysiroheme + 2 CO2</text>
        <dbReference type="Rhea" id="RHEA:19093"/>
        <dbReference type="ChEBI" id="CHEBI:15378"/>
        <dbReference type="ChEBI" id="CHEBI:16526"/>
        <dbReference type="ChEBI" id="CHEBI:60052"/>
        <dbReference type="ChEBI" id="CHEBI:140497"/>
        <dbReference type="EC" id="4.1.1.111"/>
    </reaction>
</comment>
<dbReference type="SUPFAM" id="SSF46785">
    <property type="entry name" value="Winged helix' DNA-binding domain"/>
    <property type="match status" value="1"/>
</dbReference>
<dbReference type="KEGG" id="pth:PTH_0977"/>
<feature type="domain" description="Siroheme decarboxylase AsnC-like ligand binding" evidence="6">
    <location>
        <begin position="92"/>
        <end position="173"/>
    </location>
</feature>
<dbReference type="Pfam" id="PF22451">
    <property type="entry name" value="NirdL-like_HTH"/>
    <property type="match status" value="1"/>
</dbReference>
<dbReference type="InterPro" id="IPR036388">
    <property type="entry name" value="WH-like_DNA-bd_sf"/>
</dbReference>
<evidence type="ECO:0000256" key="1">
    <source>
        <dbReference type="ARBA" id="ARBA00023239"/>
    </source>
</evidence>
<dbReference type="InterPro" id="IPR050684">
    <property type="entry name" value="HTH-Siroheme_Decarb"/>
</dbReference>
<dbReference type="Proteomes" id="UP000006556">
    <property type="component" value="Chromosome"/>
</dbReference>
<dbReference type="EMBL" id="AP009389">
    <property type="protein sequence ID" value="BAF59158.1"/>
    <property type="molecule type" value="Genomic_DNA"/>
</dbReference>
<sequence>MPRPRLFLLRRLHGGRTVVPLPRAERALIMKLDLIDRKLLNLLQAGFPLVPEPYRELGEALGISEEEVIARIGRMLQSGVIRRLGCVFDSRQLGYSGVLCAMNVEEGRVDEVAEVVNSFPGITHNYLREHPRYNMWFTLLAGSDQEIEAILEQIRERTGIKEVIALPAEDVFKIRVSFDLE</sequence>
<organism evidence="8 9">
    <name type="scientific">Pelotomaculum thermopropionicum (strain DSM 13744 / JCM 10971 / SI)</name>
    <dbReference type="NCBI Taxonomy" id="370438"/>
    <lineage>
        <taxon>Bacteria</taxon>
        <taxon>Bacillati</taxon>
        <taxon>Bacillota</taxon>
        <taxon>Clostridia</taxon>
        <taxon>Eubacteriales</taxon>
        <taxon>Desulfotomaculaceae</taxon>
        <taxon>Pelotomaculum</taxon>
    </lineage>
</organism>
<comment type="pathway">
    <text evidence="2">Porphyrin-containing compound metabolism.</text>
</comment>
<evidence type="ECO:0000256" key="2">
    <source>
        <dbReference type="ARBA" id="ARBA00023444"/>
    </source>
</evidence>
<dbReference type="AlphaFoldDB" id="A5D3M0"/>
<dbReference type="InterPro" id="IPR040523">
    <property type="entry name" value="AsnC_trans_reg2"/>
</dbReference>
<dbReference type="InterPro" id="IPR036390">
    <property type="entry name" value="WH_DNA-bd_sf"/>
</dbReference>
<dbReference type="SMART" id="SM00344">
    <property type="entry name" value="HTH_ASNC"/>
    <property type="match status" value="1"/>
</dbReference>
<accession>A5D3M0</accession>
<protein>
    <recommendedName>
        <fullName evidence="4">siroheme decarboxylase</fullName>
        <ecNumber evidence="4">4.1.1.111</ecNumber>
    </recommendedName>
</protein>
<evidence type="ECO:0000256" key="4">
    <source>
        <dbReference type="ARBA" id="ARBA00023471"/>
    </source>
</evidence>
<dbReference type="PANTHER" id="PTHR43413:SF1">
    <property type="entry name" value="SIROHEME DECARBOXYLASE NIRL SUBUNIT"/>
    <property type="match status" value="1"/>
</dbReference>
<evidence type="ECO:0000256" key="5">
    <source>
        <dbReference type="ARBA" id="ARBA00048470"/>
    </source>
</evidence>
<dbReference type="HOGENOM" id="CLU_112007_1_0_9"/>
<keyword evidence="9" id="KW-1185">Reference proteome</keyword>
<comment type="similarity">
    <text evidence="3">Belongs to the Ahb/Nir family.</text>
</comment>
<dbReference type="PROSITE" id="PS00519">
    <property type="entry name" value="HTH_ASNC_1"/>
    <property type="match status" value="1"/>
</dbReference>
<evidence type="ECO:0000313" key="9">
    <source>
        <dbReference type="Proteomes" id="UP000006556"/>
    </source>
</evidence>
<evidence type="ECO:0000256" key="3">
    <source>
        <dbReference type="ARBA" id="ARBA00023457"/>
    </source>
</evidence>
<dbReference type="GO" id="GO:0016829">
    <property type="term" value="F:lyase activity"/>
    <property type="evidence" value="ECO:0007669"/>
    <property type="project" value="UniProtKB-KW"/>
</dbReference>
<dbReference type="Pfam" id="PF17805">
    <property type="entry name" value="AsnC_trans_reg2"/>
    <property type="match status" value="1"/>
</dbReference>
<evidence type="ECO:0000259" key="6">
    <source>
        <dbReference type="Pfam" id="PF17805"/>
    </source>
</evidence>
<dbReference type="Gene3D" id="1.10.10.10">
    <property type="entry name" value="Winged helix-like DNA-binding domain superfamily/Winged helix DNA-binding domain"/>
    <property type="match status" value="1"/>
</dbReference>
<keyword evidence="1" id="KW-0456">Lyase</keyword>
<evidence type="ECO:0000259" key="7">
    <source>
        <dbReference type="Pfam" id="PF22451"/>
    </source>
</evidence>
<proteinExistence type="inferred from homology"/>
<dbReference type="eggNOG" id="COG1522">
    <property type="taxonomic scope" value="Bacteria"/>
</dbReference>
<feature type="domain" description="Siroheme decarboxylase NirL-like HTH" evidence="7">
    <location>
        <begin position="36"/>
        <end position="82"/>
    </location>
</feature>
<dbReference type="EC" id="4.1.1.111" evidence="4"/>
<dbReference type="InterPro" id="IPR019885">
    <property type="entry name" value="Tscrpt_reg_HTH_AsnC-type_CS"/>
</dbReference>
<dbReference type="InterPro" id="IPR053953">
    <property type="entry name" value="NirdL-like_HTH"/>
</dbReference>
<gene>
    <name evidence="8" type="primary">Lrp</name>
    <name evidence="8" type="ordered locus">PTH_0977</name>
</gene>
<reference evidence="9" key="1">
    <citation type="journal article" date="2008" name="Genome Res.">
        <title>The genome of Pelotomaculum thermopropionicum reveals niche-associated evolution in anaerobic microbiota.</title>
        <authorList>
            <person name="Kosaka T."/>
            <person name="Kato S."/>
            <person name="Shimoyama T."/>
            <person name="Ishii S."/>
            <person name="Abe T."/>
            <person name="Watanabe K."/>
        </authorList>
    </citation>
    <scope>NUCLEOTIDE SEQUENCE [LARGE SCALE GENOMIC DNA]</scope>
    <source>
        <strain evidence="9">DSM 13744 / JCM 10971 / SI</strain>
    </source>
</reference>
<dbReference type="InterPro" id="IPR019888">
    <property type="entry name" value="Tscrpt_reg_AsnC-like"/>
</dbReference>
<name>A5D3M0_PELTS</name>
<dbReference type="PANTHER" id="PTHR43413">
    <property type="entry name" value="TRANSCRIPTIONAL REGULATOR, ASNC FAMILY"/>
    <property type="match status" value="1"/>
</dbReference>
<dbReference type="Gene3D" id="3.30.70.3460">
    <property type="match status" value="1"/>
</dbReference>
<evidence type="ECO:0000313" key="8">
    <source>
        <dbReference type="EMBL" id="BAF59158.1"/>
    </source>
</evidence>
<dbReference type="STRING" id="370438.PTH_0977"/>